<dbReference type="GO" id="GO:0003677">
    <property type="term" value="F:DNA binding"/>
    <property type="evidence" value="ECO:0007669"/>
    <property type="project" value="InterPro"/>
</dbReference>
<sequence length="282" mass="31941">MKIILHETNGLQISQRHEDGYINATQMCQAHDKDLSKWLANDSTFDLVAALAKRLDIKFKSPKLGNSVWTRVSATFPTLVRVKRGSPETGGGTWIHHKLAVPLAMWISPEFALLVSDWVEQWLMTGQNPLNMATANPPISPEVLELIEAHTRRSESLNRTIHTAIHQQINAIKDTLKVLEGRLESSETITIEAVKTTTPQKNEEITKVAVRRLKGEGSGSIHWRTYTKNGRQYRQAFFHYELWEGGDRLIKSCKYIPKEKVAAIQDLQTQKASIVEILRVLS</sequence>
<evidence type="ECO:0000313" key="3">
    <source>
        <dbReference type="Proteomes" id="UP000324689"/>
    </source>
</evidence>
<dbReference type="InterPro" id="IPR017880">
    <property type="entry name" value="KilA_N"/>
</dbReference>
<dbReference type="EMBL" id="BHVQ01000039">
    <property type="protein sequence ID" value="GCA80926.1"/>
    <property type="molecule type" value="Genomic_DNA"/>
</dbReference>
<protein>
    <recommendedName>
        <fullName evidence="1">KilA-N domain-containing protein</fullName>
    </recommendedName>
</protein>
<dbReference type="PROSITE" id="PS51301">
    <property type="entry name" value="KILA_N"/>
    <property type="match status" value="1"/>
</dbReference>
<dbReference type="AlphaFoldDB" id="A0A5A5S8J8"/>
<dbReference type="InterPro" id="IPR018004">
    <property type="entry name" value="KilA/APSES_HTH"/>
</dbReference>
<gene>
    <name evidence="2" type="ORF">MiTs_02935</name>
</gene>
<dbReference type="SUPFAM" id="SSF54616">
    <property type="entry name" value="DNA-binding domain of Mlu1-box binding protein MBP1"/>
    <property type="match status" value="1"/>
</dbReference>
<organism evidence="2 3">
    <name type="scientific">Microcystis aeruginosa NIES-2521</name>
    <dbReference type="NCBI Taxonomy" id="2303983"/>
    <lineage>
        <taxon>Bacteria</taxon>
        <taxon>Bacillati</taxon>
        <taxon>Cyanobacteriota</taxon>
        <taxon>Cyanophyceae</taxon>
        <taxon>Oscillatoriophycideae</taxon>
        <taxon>Chroococcales</taxon>
        <taxon>Microcystaceae</taxon>
        <taxon>Microcystis</taxon>
    </lineage>
</organism>
<accession>A0A5A5S8J8</accession>
<dbReference type="InterPro" id="IPR036887">
    <property type="entry name" value="HTH_APSES_sf"/>
</dbReference>
<name>A0A5A5S8J8_MICAE</name>
<evidence type="ECO:0000313" key="2">
    <source>
        <dbReference type="EMBL" id="GCA80926.1"/>
    </source>
</evidence>
<proteinExistence type="predicted"/>
<comment type="caution">
    <text evidence="2">The sequence shown here is derived from an EMBL/GenBank/DDBJ whole genome shotgun (WGS) entry which is preliminary data.</text>
</comment>
<dbReference type="Proteomes" id="UP000324689">
    <property type="component" value="Unassembled WGS sequence"/>
</dbReference>
<dbReference type="Pfam" id="PF04383">
    <property type="entry name" value="KilA-N"/>
    <property type="match status" value="1"/>
</dbReference>
<dbReference type="RefSeq" id="WP_172968176.1">
    <property type="nucleotide sequence ID" value="NZ_BHVQ01000039.1"/>
</dbReference>
<feature type="domain" description="KilA-N" evidence="1">
    <location>
        <begin position="2"/>
        <end position="122"/>
    </location>
</feature>
<reference evidence="2 3" key="1">
    <citation type="submission" date="2018-09" db="EMBL/GenBank/DDBJ databases">
        <title>Evolutionary history of phycoerythrin pigmentation in the water bloom-forming cyanobacterium Microcystis aeruginosa.</title>
        <authorList>
            <person name="Tanabe Y."/>
            <person name="Tanabe Y."/>
            <person name="Yamaguchi H."/>
        </authorList>
    </citation>
    <scope>NUCLEOTIDE SEQUENCE [LARGE SCALE GENOMIC DNA]</scope>
    <source>
        <strain evidence="2 3">NIES-2521</strain>
    </source>
</reference>
<evidence type="ECO:0000259" key="1">
    <source>
        <dbReference type="PROSITE" id="PS51301"/>
    </source>
</evidence>
<dbReference type="SMART" id="SM01252">
    <property type="entry name" value="KilA-N"/>
    <property type="match status" value="1"/>
</dbReference>